<dbReference type="GO" id="GO:0003723">
    <property type="term" value="F:RNA binding"/>
    <property type="evidence" value="ECO:0007669"/>
    <property type="project" value="UniProtKB-UniRule"/>
</dbReference>
<keyword evidence="20" id="KW-1185">Reference proteome</keyword>
<feature type="compositionally biased region" description="Low complexity" evidence="16">
    <location>
        <begin position="22"/>
        <end position="47"/>
    </location>
</feature>
<evidence type="ECO:0000256" key="12">
    <source>
        <dbReference type="ARBA" id="ARBA00024761"/>
    </source>
</evidence>
<evidence type="ECO:0000313" key="20">
    <source>
        <dbReference type="Proteomes" id="UP001360560"/>
    </source>
</evidence>
<dbReference type="InterPro" id="IPR012677">
    <property type="entry name" value="Nucleotide-bd_a/b_plait_sf"/>
</dbReference>
<evidence type="ECO:0000256" key="8">
    <source>
        <dbReference type="ARBA" id="ARBA00022816"/>
    </source>
</evidence>
<dbReference type="InterPro" id="IPR036053">
    <property type="entry name" value="PABP-dom"/>
</dbReference>
<dbReference type="InterPro" id="IPR000504">
    <property type="entry name" value="RRM_dom"/>
</dbReference>
<comment type="caution">
    <text evidence="19">The sequence shown here is derived from an EMBL/GenBank/DDBJ whole genome shotgun (WGS) entry which is preliminary data.</text>
</comment>
<feature type="domain" description="RRM" evidence="17">
    <location>
        <begin position="52"/>
        <end position="130"/>
    </location>
</feature>
<keyword evidence="15" id="KW-0175">Coiled coil</keyword>
<keyword evidence="9" id="KW-0810">Translation regulation</keyword>
<feature type="domain" description="RRM" evidence="17">
    <location>
        <begin position="336"/>
        <end position="413"/>
    </location>
</feature>
<dbReference type="AlphaFoldDB" id="A0AAV5QDP0"/>
<feature type="compositionally biased region" description="Polar residues" evidence="16">
    <location>
        <begin position="1"/>
        <end position="10"/>
    </location>
</feature>
<evidence type="ECO:0000259" key="18">
    <source>
        <dbReference type="PROSITE" id="PS51309"/>
    </source>
</evidence>
<dbReference type="FunFam" id="3.30.70.330:FF:000003">
    <property type="entry name" value="Polyadenylate-binding protein"/>
    <property type="match status" value="1"/>
</dbReference>
<evidence type="ECO:0000256" key="10">
    <source>
        <dbReference type="ARBA" id="ARBA00022884"/>
    </source>
</evidence>
<dbReference type="Gene3D" id="1.10.1900.10">
    <property type="entry name" value="c-terminal domain of poly(a) binding protein"/>
    <property type="match status" value="1"/>
</dbReference>
<evidence type="ECO:0000256" key="13">
    <source>
        <dbReference type="PROSITE-ProRule" id="PRU00176"/>
    </source>
</evidence>
<keyword evidence="7" id="KW-0677">Repeat</keyword>
<evidence type="ECO:0000256" key="6">
    <source>
        <dbReference type="ARBA" id="ARBA00022664"/>
    </source>
</evidence>
<evidence type="ECO:0000256" key="7">
    <source>
        <dbReference type="ARBA" id="ARBA00022737"/>
    </source>
</evidence>
<dbReference type="NCBIfam" id="TIGR01628">
    <property type="entry name" value="PABP-1234"/>
    <property type="match status" value="1"/>
</dbReference>
<comment type="function">
    <text evidence="12">Binds the poly(A) tail of mRNA. Appears to be an important mediator of the multiple roles of the poly(A) tail in mRNA biogenesis, stability and translation. In the nucleus, involved in both mRNA cleavage and polyadenylation. Is also required for efficient mRNA export to the cytoplasm. Acts in concert with a poly(A)-specific nuclease (PAN) to affect poly(A) tail shortening, which may occur concomitantly with either nucleocytoplasmic mRNA transport or translational initiation. In the cytoplasm, stimulates translation initiation and regulates mRNA decay through translation termination-coupled poly(A) shortening, probably mediated by PAN.</text>
</comment>
<dbReference type="GO" id="GO:0006397">
    <property type="term" value="P:mRNA processing"/>
    <property type="evidence" value="ECO:0007669"/>
    <property type="project" value="UniProtKB-KW"/>
</dbReference>
<evidence type="ECO:0000256" key="16">
    <source>
        <dbReference type="SAM" id="MobiDB-lite"/>
    </source>
</evidence>
<evidence type="ECO:0000256" key="5">
    <source>
        <dbReference type="ARBA" id="ARBA00022490"/>
    </source>
</evidence>
<keyword evidence="11" id="KW-0539">Nucleus</keyword>
<dbReference type="Proteomes" id="UP001360560">
    <property type="component" value="Unassembled WGS sequence"/>
</dbReference>
<dbReference type="FunFam" id="3.30.70.330:FF:000520">
    <property type="entry name" value="Polyadenylate-binding protein"/>
    <property type="match status" value="1"/>
</dbReference>
<evidence type="ECO:0000256" key="14">
    <source>
        <dbReference type="RuleBase" id="RU362004"/>
    </source>
</evidence>
<evidence type="ECO:0000256" key="11">
    <source>
        <dbReference type="ARBA" id="ARBA00023242"/>
    </source>
</evidence>
<comment type="similarity">
    <text evidence="3 14">Belongs to the polyadenylate-binding protein type-1 family.</text>
</comment>
<dbReference type="Pfam" id="PF00076">
    <property type="entry name" value="RRM_1"/>
    <property type="match status" value="4"/>
</dbReference>
<dbReference type="PROSITE" id="PS50102">
    <property type="entry name" value="RRM"/>
    <property type="match status" value="4"/>
</dbReference>
<keyword evidence="4" id="KW-0813">Transport</keyword>
<dbReference type="SMART" id="SM00361">
    <property type="entry name" value="RRM_1"/>
    <property type="match status" value="4"/>
</dbReference>
<dbReference type="InterPro" id="IPR034364">
    <property type="entry name" value="PABP_RRM1"/>
</dbReference>
<feature type="domain" description="RRM" evidence="17">
    <location>
        <begin position="140"/>
        <end position="217"/>
    </location>
</feature>
<gene>
    <name evidence="19" type="ORF">DASC09_002680</name>
</gene>
<dbReference type="RefSeq" id="XP_064849943.1">
    <property type="nucleotide sequence ID" value="XM_064993871.1"/>
</dbReference>
<feature type="domain" description="PABC" evidence="18">
    <location>
        <begin position="546"/>
        <end position="628"/>
    </location>
</feature>
<dbReference type="GO" id="GO:0006417">
    <property type="term" value="P:regulation of translation"/>
    <property type="evidence" value="ECO:0007669"/>
    <property type="project" value="UniProtKB-KW"/>
</dbReference>
<dbReference type="GeneID" id="90070922"/>
<dbReference type="FunFam" id="3.30.70.330:FF:000648">
    <property type="entry name" value="Polyadenylate-binding protein"/>
    <property type="match status" value="1"/>
</dbReference>
<keyword evidence="5 14" id="KW-0963">Cytoplasm</keyword>
<dbReference type="InterPro" id="IPR045305">
    <property type="entry name" value="RRM2_I_PABPs"/>
</dbReference>
<dbReference type="SUPFAM" id="SSF63570">
    <property type="entry name" value="PABC (PABP) domain"/>
    <property type="match status" value="1"/>
</dbReference>
<dbReference type="CDD" id="cd12381">
    <property type="entry name" value="RRM4_I_PABPs"/>
    <property type="match status" value="1"/>
</dbReference>
<dbReference type="Pfam" id="PF00658">
    <property type="entry name" value="MLLE"/>
    <property type="match status" value="1"/>
</dbReference>
<feature type="coiled-coil region" evidence="15">
    <location>
        <begin position="301"/>
        <end position="328"/>
    </location>
</feature>
<evidence type="ECO:0000256" key="1">
    <source>
        <dbReference type="ARBA" id="ARBA00004123"/>
    </source>
</evidence>
<evidence type="ECO:0000256" key="2">
    <source>
        <dbReference type="ARBA" id="ARBA00004496"/>
    </source>
</evidence>
<proteinExistence type="inferred from homology"/>
<evidence type="ECO:0000313" key="19">
    <source>
        <dbReference type="EMBL" id="GMM32943.1"/>
    </source>
</evidence>
<evidence type="ECO:0000256" key="9">
    <source>
        <dbReference type="ARBA" id="ARBA00022845"/>
    </source>
</evidence>
<name>A0AAV5QDP0_9ASCO</name>
<dbReference type="FunFam" id="3.30.70.330:FF:000441">
    <property type="entry name" value="Polyadenylate-binding protein"/>
    <property type="match status" value="1"/>
</dbReference>
<dbReference type="SMART" id="SM00360">
    <property type="entry name" value="RRM"/>
    <property type="match status" value="4"/>
</dbReference>
<dbReference type="GO" id="GO:0005634">
    <property type="term" value="C:nucleus"/>
    <property type="evidence" value="ECO:0007669"/>
    <property type="project" value="UniProtKB-SubCell"/>
</dbReference>
<dbReference type="GO" id="GO:0051028">
    <property type="term" value="P:mRNA transport"/>
    <property type="evidence" value="ECO:0007669"/>
    <property type="project" value="UniProtKB-KW"/>
</dbReference>
<reference evidence="19 20" key="1">
    <citation type="journal article" date="2023" name="Elife">
        <title>Identification of key yeast species and microbe-microbe interactions impacting larval growth of Drosophila in the wild.</title>
        <authorList>
            <person name="Mure A."/>
            <person name="Sugiura Y."/>
            <person name="Maeda R."/>
            <person name="Honda K."/>
            <person name="Sakurai N."/>
            <person name="Takahashi Y."/>
            <person name="Watada M."/>
            <person name="Katoh T."/>
            <person name="Gotoh A."/>
            <person name="Gotoh Y."/>
            <person name="Taniguchi I."/>
            <person name="Nakamura K."/>
            <person name="Hayashi T."/>
            <person name="Katayama T."/>
            <person name="Uemura T."/>
            <person name="Hattori Y."/>
        </authorList>
    </citation>
    <scope>NUCLEOTIDE SEQUENCE [LARGE SCALE GENOMIC DNA]</scope>
    <source>
        <strain evidence="19 20">SC-9</strain>
    </source>
</reference>
<dbReference type="Gene3D" id="3.30.70.330">
    <property type="match status" value="4"/>
</dbReference>
<dbReference type="PANTHER" id="PTHR24012">
    <property type="entry name" value="RNA BINDING PROTEIN"/>
    <property type="match status" value="1"/>
</dbReference>
<organism evidence="19 20">
    <name type="scientific">Saccharomycopsis crataegensis</name>
    <dbReference type="NCBI Taxonomy" id="43959"/>
    <lineage>
        <taxon>Eukaryota</taxon>
        <taxon>Fungi</taxon>
        <taxon>Dikarya</taxon>
        <taxon>Ascomycota</taxon>
        <taxon>Saccharomycotina</taxon>
        <taxon>Saccharomycetes</taxon>
        <taxon>Saccharomycopsidaceae</taxon>
        <taxon>Saccharomycopsis</taxon>
    </lineage>
</organism>
<dbReference type="CDD" id="cd12380">
    <property type="entry name" value="RRM3_I_PABPs"/>
    <property type="match status" value="1"/>
</dbReference>
<keyword evidence="8" id="KW-0509">mRNA transport</keyword>
<dbReference type="InterPro" id="IPR002004">
    <property type="entry name" value="PABP_HYD_C"/>
</dbReference>
<dbReference type="InterPro" id="IPR035979">
    <property type="entry name" value="RBD_domain_sf"/>
</dbReference>
<feature type="region of interest" description="Disordered" evidence="16">
    <location>
        <begin position="1"/>
        <end position="51"/>
    </location>
</feature>
<keyword evidence="6" id="KW-0507">mRNA processing</keyword>
<evidence type="ECO:0000259" key="17">
    <source>
        <dbReference type="PROSITE" id="PS50102"/>
    </source>
</evidence>
<dbReference type="SUPFAM" id="SSF54928">
    <property type="entry name" value="RNA-binding domain, RBD"/>
    <property type="match status" value="2"/>
</dbReference>
<evidence type="ECO:0000256" key="4">
    <source>
        <dbReference type="ARBA" id="ARBA00022448"/>
    </source>
</evidence>
<comment type="subcellular location">
    <subcellularLocation>
        <location evidence="2 14">Cytoplasm</location>
    </subcellularLocation>
    <subcellularLocation>
        <location evidence="1">Nucleus</location>
    </subcellularLocation>
</comment>
<dbReference type="GO" id="GO:0010494">
    <property type="term" value="C:cytoplasmic stress granule"/>
    <property type="evidence" value="ECO:0007669"/>
    <property type="project" value="UniProtKB-ARBA"/>
</dbReference>
<evidence type="ECO:0000256" key="15">
    <source>
        <dbReference type="SAM" id="Coils"/>
    </source>
</evidence>
<dbReference type="InterPro" id="IPR003954">
    <property type="entry name" value="RRM_euk-type"/>
</dbReference>
<dbReference type="SMART" id="SM00517">
    <property type="entry name" value="PolyA"/>
    <property type="match status" value="1"/>
</dbReference>
<accession>A0AAV5QDP0</accession>
<feature type="domain" description="RRM" evidence="17">
    <location>
        <begin position="233"/>
        <end position="310"/>
    </location>
</feature>
<dbReference type="CDD" id="cd12378">
    <property type="entry name" value="RRM1_I_PABPs"/>
    <property type="match status" value="1"/>
</dbReference>
<dbReference type="CDD" id="cd12379">
    <property type="entry name" value="RRM2_I_PABPs"/>
    <property type="match status" value="1"/>
</dbReference>
<sequence length="646" mass="70958">MSTEEISKTLNDLALNDKEAPVTEAPAAAAASATSESENPESASTEPVENPASLYVGELDPSVNEALLFEIFSPIGQVSSIRVCRDAITKRSLGYAYVNFHAKNDGERALEELNYSPIKGRPCRIMWSQRDPSVRRGGSANIFIKNLHPAIDNKALHDTFSAFGDILSCKVATDEFGTSKGFGFVHYKTDDAAKAAIESVNGMLLNDREVYVGPHVSKKDRQNKLEELKNNFTNVYVKNIDSEVTDQELNELFATIGAVTSAVVEKDQEGNSKGFGFVNYENHEDAAKAVEKLNDVELKSKKLYVGRAQKKRERIEELTKQHEAARLEKISKYQGVNLFIKNLDDSIEDEKLKEEFSAFGTITSAKVMTDDAGKSKGFGFVCFSSPEEATKAVAEMNQRMVAGKPLYVALAQRKDVRRAQLQQQMEARNQMRLQQQAAHGVPNQFMQAMFYNQAGQPGFLPPGARGPVNPQMMMQQGIPRPGQGIPPPPQGQWAGQGPNGQPVPVYGMPPFVGGPQGNMRGPNNRFYQNRNQRGPRGPQSDAPTSNVAQLASVLPSYPIEQQKRLLGEELYPKVFSNPKLNQDAEAAGKITGMILDLDNTEILQMLDDEEVFKSRFADAFSAYEEYKNSNATEGEAAAAPAAETSA</sequence>
<keyword evidence="10 13" id="KW-0694">RNA-binding</keyword>
<protein>
    <recommendedName>
        <fullName evidence="14">Polyadenylate-binding protein</fullName>
        <shortName evidence="14">PABP</shortName>
    </recommendedName>
</protein>
<dbReference type="EMBL" id="BTFZ01000001">
    <property type="protein sequence ID" value="GMM32943.1"/>
    <property type="molecule type" value="Genomic_DNA"/>
</dbReference>
<dbReference type="PROSITE" id="PS51309">
    <property type="entry name" value="PABC"/>
    <property type="match status" value="1"/>
</dbReference>
<evidence type="ECO:0000256" key="3">
    <source>
        <dbReference type="ARBA" id="ARBA00008557"/>
    </source>
</evidence>
<feature type="region of interest" description="Disordered" evidence="16">
    <location>
        <begin position="515"/>
        <end position="546"/>
    </location>
</feature>
<dbReference type="InterPro" id="IPR006515">
    <property type="entry name" value="PABP_1234"/>
</dbReference>